<dbReference type="InterPro" id="IPR012349">
    <property type="entry name" value="Split_barrel_FMN-bd"/>
</dbReference>
<keyword evidence="3" id="KW-0285">Flavoprotein</keyword>
<dbReference type="SUPFAM" id="SSF50475">
    <property type="entry name" value="FMN-binding split barrel"/>
    <property type="match status" value="1"/>
</dbReference>
<organism evidence="9 10">
    <name type="scientific">Blastococcus brunescens</name>
    <dbReference type="NCBI Taxonomy" id="1564165"/>
    <lineage>
        <taxon>Bacteria</taxon>
        <taxon>Bacillati</taxon>
        <taxon>Actinomycetota</taxon>
        <taxon>Actinomycetes</taxon>
        <taxon>Geodermatophilales</taxon>
        <taxon>Geodermatophilaceae</taxon>
        <taxon>Blastococcus</taxon>
    </lineage>
</organism>
<keyword evidence="10" id="KW-1185">Reference proteome</keyword>
<dbReference type="InterPro" id="IPR019740">
    <property type="entry name" value="Pyridox_Oxase_CS"/>
</dbReference>
<dbReference type="RefSeq" id="WP_324275972.1">
    <property type="nucleotide sequence ID" value="NZ_CP141261.1"/>
</dbReference>
<evidence type="ECO:0000256" key="2">
    <source>
        <dbReference type="ARBA" id="ARBA00007301"/>
    </source>
</evidence>
<gene>
    <name evidence="9" type="ORF">U6N30_02315</name>
</gene>
<keyword evidence="5" id="KW-0560">Oxidoreductase</keyword>
<dbReference type="PANTHER" id="PTHR10851">
    <property type="entry name" value="PYRIDOXINE-5-PHOSPHATE OXIDASE"/>
    <property type="match status" value="1"/>
</dbReference>
<dbReference type="InterPro" id="IPR011576">
    <property type="entry name" value="Pyridox_Oxase_N"/>
</dbReference>
<dbReference type="EMBL" id="CP141261">
    <property type="protein sequence ID" value="WRL64647.1"/>
    <property type="molecule type" value="Genomic_DNA"/>
</dbReference>
<evidence type="ECO:0000259" key="8">
    <source>
        <dbReference type="Pfam" id="PF10590"/>
    </source>
</evidence>
<reference evidence="9 10" key="1">
    <citation type="submission" date="2023-12" db="EMBL/GenBank/DDBJ databases">
        <title>Blastococcus brunescens sp. nov., an actonobacterium isolated from sandstone collected in sahara desert.</title>
        <authorList>
            <person name="Gtari M."/>
            <person name="Ghodhbane F."/>
        </authorList>
    </citation>
    <scope>NUCLEOTIDE SEQUENCE [LARGE SCALE GENOMIC DNA]</scope>
    <source>
        <strain evidence="9 10">BMG 8361</strain>
    </source>
</reference>
<protein>
    <submittedName>
        <fullName evidence="9">Pyridoxine 5'-phosphate oxidase C-terminal domain-containing protein</fullName>
    </submittedName>
</protein>
<comment type="similarity">
    <text evidence="2">Belongs to the pyridoxamine 5'-phosphate oxidase family.</text>
</comment>
<dbReference type="Pfam" id="PF01243">
    <property type="entry name" value="PNPOx_N"/>
    <property type="match status" value="1"/>
</dbReference>
<dbReference type="PROSITE" id="PS01064">
    <property type="entry name" value="PYRIDOX_OXIDASE"/>
    <property type="match status" value="1"/>
</dbReference>
<name>A0ABZ1B1G0_9ACTN</name>
<evidence type="ECO:0000256" key="5">
    <source>
        <dbReference type="ARBA" id="ARBA00023002"/>
    </source>
</evidence>
<evidence type="ECO:0000256" key="3">
    <source>
        <dbReference type="ARBA" id="ARBA00022630"/>
    </source>
</evidence>
<dbReference type="Proteomes" id="UP001324287">
    <property type="component" value="Chromosome"/>
</dbReference>
<evidence type="ECO:0000256" key="4">
    <source>
        <dbReference type="ARBA" id="ARBA00022643"/>
    </source>
</evidence>
<dbReference type="InterPro" id="IPR000659">
    <property type="entry name" value="Pyridox_Oxase"/>
</dbReference>
<feature type="domain" description="Pyridoxamine 5'-phosphate oxidase N-terminal" evidence="7">
    <location>
        <begin position="36"/>
        <end position="85"/>
    </location>
</feature>
<dbReference type="PIRSF" id="PIRSF000190">
    <property type="entry name" value="Pyd_amn-ph_oxd"/>
    <property type="match status" value="1"/>
</dbReference>
<feature type="domain" description="Pyridoxine 5'-phosphate oxidase dimerisation C-terminal" evidence="8">
    <location>
        <begin position="171"/>
        <end position="214"/>
    </location>
</feature>
<sequence>MPDLSRMRNDYTAGRLSEEDLAPTWVEQFDRWFGDVVAAELPEPNAVVVATADADGAPDARVVLMKGYDEAGVIFGTSYSSAKGRSWPPTRAPHWSSPARAAATGADDRTGGADRRHRVRRSVGPAAARAQLAAVASVQSTVVDSREELEARLRLLDEQTAEGPVPRPDIWGGYRVLPERVEFWQGGKDRLHDRLRFVRDDEEGGGWMVQRLAP</sequence>
<dbReference type="Pfam" id="PF10590">
    <property type="entry name" value="PNP_phzG_C"/>
    <property type="match status" value="1"/>
</dbReference>
<proteinExistence type="inferred from homology"/>
<accession>A0ABZ1B1G0</accession>
<evidence type="ECO:0000259" key="7">
    <source>
        <dbReference type="Pfam" id="PF01243"/>
    </source>
</evidence>
<evidence type="ECO:0000256" key="6">
    <source>
        <dbReference type="SAM" id="MobiDB-lite"/>
    </source>
</evidence>
<evidence type="ECO:0000313" key="9">
    <source>
        <dbReference type="EMBL" id="WRL64647.1"/>
    </source>
</evidence>
<evidence type="ECO:0000256" key="1">
    <source>
        <dbReference type="ARBA" id="ARBA00001917"/>
    </source>
</evidence>
<dbReference type="InterPro" id="IPR019576">
    <property type="entry name" value="Pyridoxamine_oxidase_dimer_C"/>
</dbReference>
<dbReference type="Gene3D" id="2.30.110.10">
    <property type="entry name" value="Electron Transport, Fmn-binding Protein, Chain A"/>
    <property type="match status" value="2"/>
</dbReference>
<evidence type="ECO:0000313" key="10">
    <source>
        <dbReference type="Proteomes" id="UP001324287"/>
    </source>
</evidence>
<keyword evidence="4" id="KW-0288">FMN</keyword>
<dbReference type="PANTHER" id="PTHR10851:SF0">
    <property type="entry name" value="PYRIDOXINE-5'-PHOSPHATE OXIDASE"/>
    <property type="match status" value="1"/>
</dbReference>
<comment type="cofactor">
    <cofactor evidence="1">
        <name>FMN</name>
        <dbReference type="ChEBI" id="CHEBI:58210"/>
    </cofactor>
</comment>
<feature type="region of interest" description="Disordered" evidence="6">
    <location>
        <begin position="85"/>
        <end position="116"/>
    </location>
</feature>